<evidence type="ECO:0008006" key="3">
    <source>
        <dbReference type="Google" id="ProtNLM"/>
    </source>
</evidence>
<reference evidence="2" key="1">
    <citation type="submission" date="2024-06" db="EMBL/GenBank/DDBJ databases">
        <authorList>
            <person name="Ryan C."/>
        </authorList>
    </citation>
    <scope>NUCLEOTIDE SEQUENCE [LARGE SCALE GENOMIC DNA]</scope>
</reference>
<evidence type="ECO:0000313" key="2">
    <source>
        <dbReference type="Proteomes" id="UP001497457"/>
    </source>
</evidence>
<protein>
    <recommendedName>
        <fullName evidence="3">Nucleolar protein 58/56 N-terminal domain-containing protein</fullName>
    </recommendedName>
</protein>
<accession>A0ABC9CLB2</accession>
<dbReference type="PANTHER" id="PTHR10894:SF24">
    <property type="entry name" value="OS02G0511800 PROTEIN"/>
    <property type="match status" value="1"/>
</dbReference>
<evidence type="ECO:0000313" key="1">
    <source>
        <dbReference type="EMBL" id="CAL5022022.1"/>
    </source>
</evidence>
<proteinExistence type="predicted"/>
<sequence length="332" mass="37457">MGKRSLPPPPSHVSLAASLGNDGIIMVLFETPSGFAIFSFDGVRLLLPDAMENIWANFGRKYRAKCVVWRKEFQFFEDKSADINPVTGVSKELSAMLMKWCCPGYKLAVAKNEYKTIIEASLGIPCLCDDAMMEVMWGLKNIMHSLVPEEKSELSKEERLQMSQGLQMLLNRYGVDVKPEMVSDRIIGLACVLYDCDGNEKVHSISLHDGGNILKDVSGIDPRDWSPMKLATALKMVCYPGEEIVGGDPKEMFSDDVLLKFEEDAHKYEGKMYNAICLKIYNELLSYNEVRTVKVEQLRSSVKEAEKVYQTDKDALRSWGLDPPSKRFKSKK</sequence>
<name>A0ABC9CLB2_9POAL</name>
<organism evidence="1 2">
    <name type="scientific">Urochloa decumbens</name>
    <dbReference type="NCBI Taxonomy" id="240449"/>
    <lineage>
        <taxon>Eukaryota</taxon>
        <taxon>Viridiplantae</taxon>
        <taxon>Streptophyta</taxon>
        <taxon>Embryophyta</taxon>
        <taxon>Tracheophyta</taxon>
        <taxon>Spermatophyta</taxon>
        <taxon>Magnoliopsida</taxon>
        <taxon>Liliopsida</taxon>
        <taxon>Poales</taxon>
        <taxon>Poaceae</taxon>
        <taxon>PACMAD clade</taxon>
        <taxon>Panicoideae</taxon>
        <taxon>Panicodae</taxon>
        <taxon>Paniceae</taxon>
        <taxon>Melinidinae</taxon>
        <taxon>Urochloa</taxon>
    </lineage>
</organism>
<dbReference type="EMBL" id="OZ075113">
    <property type="protein sequence ID" value="CAL5022022.1"/>
    <property type="molecule type" value="Genomic_DNA"/>
</dbReference>
<reference evidence="1 2" key="2">
    <citation type="submission" date="2024-10" db="EMBL/GenBank/DDBJ databases">
        <authorList>
            <person name="Ryan C."/>
        </authorList>
    </citation>
    <scope>NUCLEOTIDE SEQUENCE [LARGE SCALE GENOMIC DNA]</scope>
</reference>
<gene>
    <name evidence="1" type="ORF">URODEC1_LOCUS76306</name>
</gene>
<dbReference type="InterPro" id="IPR045056">
    <property type="entry name" value="Nop56/Nop58"/>
</dbReference>
<dbReference type="PANTHER" id="PTHR10894">
    <property type="entry name" value="NUCLEOLAR PROTEIN 5 NUCLEOLAR PROTEIN NOP5 NOP58"/>
    <property type="match status" value="1"/>
</dbReference>
<dbReference type="Proteomes" id="UP001497457">
    <property type="component" value="Chromosome 3rd"/>
</dbReference>
<keyword evidence="2" id="KW-1185">Reference proteome</keyword>
<dbReference type="AlphaFoldDB" id="A0ABC9CLB2"/>